<feature type="chain" id="PRO_5035608766" evidence="1">
    <location>
        <begin position="24"/>
        <end position="47"/>
    </location>
</feature>
<feature type="signal peptide" evidence="1">
    <location>
        <begin position="1"/>
        <end position="23"/>
    </location>
</feature>
<dbReference type="Proteomes" id="UP000663864">
    <property type="component" value="Unassembled WGS sequence"/>
</dbReference>
<accession>A0A815W181</accession>
<sequence length="47" mass="5262">MIFKVILLQVFLVLLTNLQFYEAVTCNGVITTGNRCCGTKGYYDSPN</sequence>
<dbReference type="EMBL" id="CAJOBD010062125">
    <property type="protein sequence ID" value="CAF4386453.1"/>
    <property type="molecule type" value="Genomic_DNA"/>
</dbReference>
<keyword evidence="1" id="KW-0732">Signal</keyword>
<gene>
    <name evidence="3" type="ORF">JBS370_LOCUS43019</name>
    <name evidence="2" type="ORF">ZHD862_LOCUS39040</name>
</gene>
<name>A0A815W181_9BILA</name>
<comment type="caution">
    <text evidence="2">The sequence shown here is derived from an EMBL/GenBank/DDBJ whole genome shotgun (WGS) entry which is preliminary data.</text>
</comment>
<protein>
    <submittedName>
        <fullName evidence="2">Uncharacterized protein</fullName>
    </submittedName>
</protein>
<dbReference type="Proteomes" id="UP000663836">
    <property type="component" value="Unassembled WGS sequence"/>
</dbReference>
<evidence type="ECO:0000313" key="4">
    <source>
        <dbReference type="Proteomes" id="UP000663864"/>
    </source>
</evidence>
<reference evidence="2" key="1">
    <citation type="submission" date="2021-02" db="EMBL/GenBank/DDBJ databases">
        <authorList>
            <person name="Nowell W R."/>
        </authorList>
    </citation>
    <scope>NUCLEOTIDE SEQUENCE</scope>
</reference>
<evidence type="ECO:0000256" key="1">
    <source>
        <dbReference type="SAM" id="SignalP"/>
    </source>
</evidence>
<dbReference type="EMBL" id="CAJNOT010013103">
    <property type="protein sequence ID" value="CAF1539945.1"/>
    <property type="molecule type" value="Genomic_DNA"/>
</dbReference>
<evidence type="ECO:0000313" key="2">
    <source>
        <dbReference type="EMBL" id="CAF1539945.1"/>
    </source>
</evidence>
<feature type="non-terminal residue" evidence="2">
    <location>
        <position position="47"/>
    </location>
</feature>
<organism evidence="2 4">
    <name type="scientific">Rotaria sordida</name>
    <dbReference type="NCBI Taxonomy" id="392033"/>
    <lineage>
        <taxon>Eukaryota</taxon>
        <taxon>Metazoa</taxon>
        <taxon>Spiralia</taxon>
        <taxon>Gnathifera</taxon>
        <taxon>Rotifera</taxon>
        <taxon>Eurotatoria</taxon>
        <taxon>Bdelloidea</taxon>
        <taxon>Philodinida</taxon>
        <taxon>Philodinidae</taxon>
        <taxon>Rotaria</taxon>
    </lineage>
</organism>
<proteinExistence type="predicted"/>
<dbReference type="AlphaFoldDB" id="A0A815W181"/>
<evidence type="ECO:0000313" key="3">
    <source>
        <dbReference type="EMBL" id="CAF4386453.1"/>
    </source>
</evidence>